<dbReference type="OrthoDB" id="6433900at2759"/>
<organism evidence="9 10">
    <name type="scientific">Araneus ventricosus</name>
    <name type="common">Orbweaver spider</name>
    <name type="synonym">Epeira ventricosa</name>
    <dbReference type="NCBI Taxonomy" id="182803"/>
    <lineage>
        <taxon>Eukaryota</taxon>
        <taxon>Metazoa</taxon>
        <taxon>Ecdysozoa</taxon>
        <taxon>Arthropoda</taxon>
        <taxon>Chelicerata</taxon>
        <taxon>Arachnida</taxon>
        <taxon>Araneae</taxon>
        <taxon>Araneomorphae</taxon>
        <taxon>Entelegynae</taxon>
        <taxon>Araneoidea</taxon>
        <taxon>Araneidae</taxon>
        <taxon>Araneus</taxon>
    </lineage>
</organism>
<dbReference type="AlphaFoldDB" id="A0A4Y2J470"/>
<evidence type="ECO:0000259" key="8">
    <source>
        <dbReference type="PROSITE" id="PS50879"/>
    </source>
</evidence>
<evidence type="ECO:0000256" key="2">
    <source>
        <dbReference type="ARBA" id="ARBA00005300"/>
    </source>
</evidence>
<dbReference type="Proteomes" id="UP000499080">
    <property type="component" value="Unassembled WGS sequence"/>
</dbReference>
<dbReference type="PANTHER" id="PTHR10642">
    <property type="entry name" value="RIBONUCLEASE H1"/>
    <property type="match status" value="1"/>
</dbReference>
<sequence>MRILALFNKKWRLQRWRNCLTPNTSLDKISFSDQLLTSAPKHTQHPEMMRQLSLELINNIPSQSLVLYTDGSKSDSGRTGSGVYAKAEDGLVFRCRFRNPDNCSVFRSELLAIREASNLALHFENSDIYILTDNKSSIQYLKNWPEIREKTGQEIISKIATLSQKSIVCFQWIPSHVGVFDNEEADVLAKEGSALPSATSSRPKYILFTRLKQILLGKIPPTHDWYAGNRPGLSLQSVGTRSAQTALARLRSGHIKS</sequence>
<gene>
    <name evidence="9" type="ORF">AVEN_248971_1</name>
</gene>
<dbReference type="SUPFAM" id="SSF53098">
    <property type="entry name" value="Ribonuclease H-like"/>
    <property type="match status" value="1"/>
</dbReference>
<evidence type="ECO:0000256" key="4">
    <source>
        <dbReference type="ARBA" id="ARBA00022722"/>
    </source>
</evidence>
<dbReference type="InterPro" id="IPR036397">
    <property type="entry name" value="RNaseH_sf"/>
</dbReference>
<dbReference type="GO" id="GO:0046872">
    <property type="term" value="F:metal ion binding"/>
    <property type="evidence" value="ECO:0007669"/>
    <property type="project" value="UniProtKB-KW"/>
</dbReference>
<evidence type="ECO:0000256" key="5">
    <source>
        <dbReference type="ARBA" id="ARBA00022723"/>
    </source>
</evidence>
<comment type="catalytic activity">
    <reaction evidence="1">
        <text>Endonucleolytic cleavage to 5'-phosphomonoester.</text>
        <dbReference type="EC" id="3.1.26.4"/>
    </reaction>
</comment>
<dbReference type="Gene3D" id="3.30.420.10">
    <property type="entry name" value="Ribonuclease H-like superfamily/Ribonuclease H"/>
    <property type="match status" value="1"/>
</dbReference>
<dbReference type="GO" id="GO:0043137">
    <property type="term" value="P:DNA replication, removal of RNA primer"/>
    <property type="evidence" value="ECO:0007669"/>
    <property type="project" value="TreeGrafter"/>
</dbReference>
<keyword evidence="10" id="KW-1185">Reference proteome</keyword>
<evidence type="ECO:0000256" key="7">
    <source>
        <dbReference type="ARBA" id="ARBA00022801"/>
    </source>
</evidence>
<accession>A0A4Y2J470</accession>
<feature type="domain" description="RNase H type-1" evidence="8">
    <location>
        <begin position="61"/>
        <end position="194"/>
    </location>
</feature>
<keyword evidence="7" id="KW-0378">Hydrolase</keyword>
<keyword evidence="4" id="KW-0540">Nuclease</keyword>
<proteinExistence type="inferred from homology"/>
<dbReference type="InterPro" id="IPR012337">
    <property type="entry name" value="RNaseH-like_sf"/>
</dbReference>
<dbReference type="PROSITE" id="PS50879">
    <property type="entry name" value="RNASE_H_1"/>
    <property type="match status" value="1"/>
</dbReference>
<dbReference type="CDD" id="cd09276">
    <property type="entry name" value="Rnase_HI_RT_non_LTR"/>
    <property type="match status" value="1"/>
</dbReference>
<comment type="caution">
    <text evidence="9">The sequence shown here is derived from an EMBL/GenBank/DDBJ whole genome shotgun (WGS) entry which is preliminary data.</text>
</comment>
<name>A0A4Y2J470_ARAVE</name>
<keyword evidence="5" id="KW-0479">Metal-binding</keyword>
<dbReference type="PANTHER" id="PTHR10642:SF26">
    <property type="entry name" value="RIBONUCLEASE H1"/>
    <property type="match status" value="1"/>
</dbReference>
<evidence type="ECO:0000256" key="6">
    <source>
        <dbReference type="ARBA" id="ARBA00022759"/>
    </source>
</evidence>
<evidence type="ECO:0000256" key="1">
    <source>
        <dbReference type="ARBA" id="ARBA00000077"/>
    </source>
</evidence>
<comment type="similarity">
    <text evidence="2">Belongs to the RNase H family.</text>
</comment>
<reference evidence="9 10" key="1">
    <citation type="journal article" date="2019" name="Sci. Rep.">
        <title>Orb-weaving spider Araneus ventricosus genome elucidates the spidroin gene catalogue.</title>
        <authorList>
            <person name="Kono N."/>
            <person name="Nakamura H."/>
            <person name="Ohtoshi R."/>
            <person name="Moran D.A.P."/>
            <person name="Shinohara A."/>
            <person name="Yoshida Y."/>
            <person name="Fujiwara M."/>
            <person name="Mori M."/>
            <person name="Tomita M."/>
            <person name="Arakawa K."/>
        </authorList>
    </citation>
    <scope>NUCLEOTIDE SEQUENCE [LARGE SCALE GENOMIC DNA]</scope>
</reference>
<dbReference type="EC" id="3.1.26.4" evidence="3"/>
<evidence type="ECO:0000313" key="9">
    <source>
        <dbReference type="EMBL" id="GBM85041.1"/>
    </source>
</evidence>
<dbReference type="InterPro" id="IPR002156">
    <property type="entry name" value="RNaseH_domain"/>
</dbReference>
<dbReference type="InterPro" id="IPR050092">
    <property type="entry name" value="RNase_H"/>
</dbReference>
<dbReference type="GO" id="GO:0003676">
    <property type="term" value="F:nucleic acid binding"/>
    <property type="evidence" value="ECO:0007669"/>
    <property type="project" value="InterPro"/>
</dbReference>
<evidence type="ECO:0000256" key="3">
    <source>
        <dbReference type="ARBA" id="ARBA00012180"/>
    </source>
</evidence>
<keyword evidence="6" id="KW-0255">Endonuclease</keyword>
<dbReference type="GO" id="GO:0004523">
    <property type="term" value="F:RNA-DNA hybrid ribonuclease activity"/>
    <property type="evidence" value="ECO:0007669"/>
    <property type="project" value="UniProtKB-EC"/>
</dbReference>
<dbReference type="EMBL" id="BGPR01003203">
    <property type="protein sequence ID" value="GBM85041.1"/>
    <property type="molecule type" value="Genomic_DNA"/>
</dbReference>
<evidence type="ECO:0000313" key="10">
    <source>
        <dbReference type="Proteomes" id="UP000499080"/>
    </source>
</evidence>
<dbReference type="Pfam" id="PF00075">
    <property type="entry name" value="RNase_H"/>
    <property type="match status" value="1"/>
</dbReference>
<protein>
    <recommendedName>
        <fullName evidence="3">ribonuclease H</fullName>
        <ecNumber evidence="3">3.1.26.4</ecNumber>
    </recommendedName>
</protein>